<accession>A0A1F7U7S4</accession>
<dbReference type="PANTHER" id="PTHR12919">
    <property type="entry name" value="30S RIBOSOMAL PROTEIN S16"/>
    <property type="match status" value="1"/>
</dbReference>
<feature type="compositionally biased region" description="Basic and acidic residues" evidence="4">
    <location>
        <begin position="93"/>
        <end position="109"/>
    </location>
</feature>
<dbReference type="EMBL" id="MGDZ01000002">
    <property type="protein sequence ID" value="OGL74305.1"/>
    <property type="molecule type" value="Genomic_DNA"/>
</dbReference>
<evidence type="ECO:0000256" key="4">
    <source>
        <dbReference type="SAM" id="MobiDB-lite"/>
    </source>
</evidence>
<name>A0A1F7U7S4_9BACT</name>
<evidence type="ECO:0000313" key="6">
    <source>
        <dbReference type="Proteomes" id="UP000176303"/>
    </source>
</evidence>
<dbReference type="PANTHER" id="PTHR12919:SF20">
    <property type="entry name" value="SMALL RIBOSOMAL SUBUNIT PROTEIN BS16M"/>
    <property type="match status" value="1"/>
</dbReference>
<dbReference type="AlphaFoldDB" id="A0A1F7U7S4"/>
<dbReference type="Pfam" id="PF00886">
    <property type="entry name" value="Ribosomal_S16"/>
    <property type="match status" value="1"/>
</dbReference>
<dbReference type="InterPro" id="IPR000307">
    <property type="entry name" value="Ribosomal_bS16"/>
</dbReference>
<dbReference type="NCBIfam" id="TIGR00002">
    <property type="entry name" value="S16"/>
    <property type="match status" value="1"/>
</dbReference>
<gene>
    <name evidence="3" type="primary">rpsP</name>
    <name evidence="5" type="ORF">A3D72_04050</name>
</gene>
<comment type="similarity">
    <text evidence="3">Belongs to the bacterial ribosomal protein bS16 family.</text>
</comment>
<dbReference type="GO" id="GO:0005737">
    <property type="term" value="C:cytoplasm"/>
    <property type="evidence" value="ECO:0007669"/>
    <property type="project" value="UniProtKB-ARBA"/>
</dbReference>
<dbReference type="InterPro" id="IPR023803">
    <property type="entry name" value="Ribosomal_bS16_dom_sf"/>
</dbReference>
<feature type="region of interest" description="Disordered" evidence="4">
    <location>
        <begin position="83"/>
        <end position="109"/>
    </location>
</feature>
<dbReference type="SUPFAM" id="SSF54565">
    <property type="entry name" value="Ribosomal protein S16"/>
    <property type="match status" value="1"/>
</dbReference>
<reference evidence="5 6" key="1">
    <citation type="journal article" date="2016" name="Nat. Commun.">
        <title>Thousands of microbial genomes shed light on interconnected biogeochemical processes in an aquifer system.</title>
        <authorList>
            <person name="Anantharaman K."/>
            <person name="Brown C.T."/>
            <person name="Hug L.A."/>
            <person name="Sharon I."/>
            <person name="Castelle C.J."/>
            <person name="Probst A.J."/>
            <person name="Thomas B.C."/>
            <person name="Singh A."/>
            <person name="Wilkins M.J."/>
            <person name="Karaoz U."/>
            <person name="Brodie E.L."/>
            <person name="Williams K.H."/>
            <person name="Hubbard S.S."/>
            <person name="Banfield J.F."/>
        </authorList>
    </citation>
    <scope>NUCLEOTIDE SEQUENCE [LARGE SCALE GENOMIC DNA]</scope>
</reference>
<evidence type="ECO:0000256" key="1">
    <source>
        <dbReference type="ARBA" id="ARBA00022980"/>
    </source>
</evidence>
<sequence>MLSIRLTRVGKKKKPSFRLVIMDKRRDPWGKSLENLGVYNPQAKPKVIQFKADRINFWMSKGAKPTPTVWNLLVEQKIIEGKKTKAHPTHKKAAAEAKPAEKKEAAPAA</sequence>
<keyword evidence="1 3" id="KW-0689">Ribosomal protein</keyword>
<dbReference type="GO" id="GO:0003735">
    <property type="term" value="F:structural constituent of ribosome"/>
    <property type="evidence" value="ECO:0007669"/>
    <property type="project" value="InterPro"/>
</dbReference>
<dbReference type="Gene3D" id="3.30.1320.10">
    <property type="match status" value="1"/>
</dbReference>
<dbReference type="HAMAP" id="MF_00385">
    <property type="entry name" value="Ribosomal_bS16"/>
    <property type="match status" value="1"/>
</dbReference>
<organism evidence="5 6">
    <name type="scientific">Candidatus Uhrbacteria bacterium RIFCSPHIGHO2_02_FULL_57_19</name>
    <dbReference type="NCBI Taxonomy" id="1802391"/>
    <lineage>
        <taxon>Bacteria</taxon>
        <taxon>Candidatus Uhriibacteriota</taxon>
    </lineage>
</organism>
<dbReference type="PROSITE" id="PS00732">
    <property type="entry name" value="RIBOSOMAL_S16"/>
    <property type="match status" value="1"/>
</dbReference>
<dbReference type="GO" id="GO:0006412">
    <property type="term" value="P:translation"/>
    <property type="evidence" value="ECO:0007669"/>
    <property type="project" value="UniProtKB-UniRule"/>
</dbReference>
<dbReference type="Proteomes" id="UP000176303">
    <property type="component" value="Unassembled WGS sequence"/>
</dbReference>
<evidence type="ECO:0000256" key="3">
    <source>
        <dbReference type="HAMAP-Rule" id="MF_00385"/>
    </source>
</evidence>
<evidence type="ECO:0000313" key="5">
    <source>
        <dbReference type="EMBL" id="OGL74305.1"/>
    </source>
</evidence>
<evidence type="ECO:0000256" key="2">
    <source>
        <dbReference type="ARBA" id="ARBA00023274"/>
    </source>
</evidence>
<keyword evidence="2 3" id="KW-0687">Ribonucleoprotein</keyword>
<proteinExistence type="inferred from homology"/>
<comment type="caution">
    <text evidence="5">The sequence shown here is derived from an EMBL/GenBank/DDBJ whole genome shotgun (WGS) entry which is preliminary data.</text>
</comment>
<dbReference type="InterPro" id="IPR020592">
    <property type="entry name" value="Ribosomal_bS16_CS"/>
</dbReference>
<dbReference type="GO" id="GO:0015935">
    <property type="term" value="C:small ribosomal subunit"/>
    <property type="evidence" value="ECO:0007669"/>
    <property type="project" value="TreeGrafter"/>
</dbReference>
<protein>
    <recommendedName>
        <fullName evidence="3">Small ribosomal subunit protein bS16</fullName>
    </recommendedName>
</protein>
<dbReference type="STRING" id="1802391.A3D72_04050"/>